<reference evidence="1 2" key="1">
    <citation type="submission" date="2020-08" db="EMBL/GenBank/DDBJ databases">
        <title>Sequencing the genomes of 1000 actinobacteria strains.</title>
        <authorList>
            <person name="Klenk H.-P."/>
        </authorList>
    </citation>
    <scope>NUCLEOTIDE SEQUENCE [LARGE SCALE GENOMIC DNA]</scope>
    <source>
        <strain evidence="1 2">DSM 45518</strain>
    </source>
</reference>
<gene>
    <name evidence="1" type="ORF">BKA14_005062</name>
</gene>
<keyword evidence="2" id="KW-1185">Reference proteome</keyword>
<dbReference type="Proteomes" id="UP000542742">
    <property type="component" value="Unassembled WGS sequence"/>
</dbReference>
<dbReference type="AlphaFoldDB" id="A0A7W7G3R5"/>
<evidence type="ECO:0008006" key="3">
    <source>
        <dbReference type="Google" id="ProtNLM"/>
    </source>
</evidence>
<proteinExistence type="predicted"/>
<accession>A0A7W7G3R5</accession>
<evidence type="ECO:0000313" key="1">
    <source>
        <dbReference type="EMBL" id="MBB4694914.1"/>
    </source>
</evidence>
<comment type="caution">
    <text evidence="1">The sequence shown here is derived from an EMBL/GenBank/DDBJ whole genome shotgun (WGS) entry which is preliminary data.</text>
</comment>
<dbReference type="RefSeq" id="WP_184953337.1">
    <property type="nucleotide sequence ID" value="NZ_BOMC01000070.1"/>
</dbReference>
<evidence type="ECO:0000313" key="2">
    <source>
        <dbReference type="Proteomes" id="UP000542742"/>
    </source>
</evidence>
<sequence length="125" mass="13497">MSLSGAHRAAFRREAAGEGRVYSIRDGGGLAAPSVGAGRAVPFWSKPTRAGRVVDQVEAYRGFEVVAVDVDEWLDEWLPGFERDGMLVGINWAGARATGYDLTPAQVRQWFEDEPAENGNSSAQA</sequence>
<dbReference type="EMBL" id="JACHMF010000001">
    <property type="protein sequence ID" value="MBB4694914.1"/>
    <property type="molecule type" value="Genomic_DNA"/>
</dbReference>
<protein>
    <recommendedName>
        <fullName evidence="3">DUF2750 domain-containing protein</fullName>
    </recommendedName>
</protein>
<dbReference type="Pfam" id="PF11042">
    <property type="entry name" value="DUF2750"/>
    <property type="match status" value="1"/>
</dbReference>
<name>A0A7W7G3R5_9ACTN</name>
<organism evidence="1 2">
    <name type="scientific">Paractinoplanes abujensis</name>
    <dbReference type="NCBI Taxonomy" id="882441"/>
    <lineage>
        <taxon>Bacteria</taxon>
        <taxon>Bacillati</taxon>
        <taxon>Actinomycetota</taxon>
        <taxon>Actinomycetes</taxon>
        <taxon>Micromonosporales</taxon>
        <taxon>Micromonosporaceae</taxon>
        <taxon>Paractinoplanes</taxon>
    </lineage>
</organism>
<dbReference type="InterPro" id="IPR021284">
    <property type="entry name" value="DUF2750"/>
</dbReference>